<keyword evidence="3" id="KW-1185">Reference proteome</keyword>
<protein>
    <submittedName>
        <fullName evidence="2">Transposase IS66 family protein</fullName>
    </submittedName>
</protein>
<dbReference type="Proteomes" id="UP000318081">
    <property type="component" value="Chromosome"/>
</dbReference>
<evidence type="ECO:0000313" key="3">
    <source>
        <dbReference type="Proteomes" id="UP000318081"/>
    </source>
</evidence>
<organism evidence="2 3">
    <name type="scientific">Stieleria magnilauensis</name>
    <dbReference type="NCBI Taxonomy" id="2527963"/>
    <lineage>
        <taxon>Bacteria</taxon>
        <taxon>Pseudomonadati</taxon>
        <taxon>Planctomycetota</taxon>
        <taxon>Planctomycetia</taxon>
        <taxon>Pirellulales</taxon>
        <taxon>Pirellulaceae</taxon>
        <taxon>Stieleria</taxon>
    </lineage>
</organism>
<accession>A0ABX5XJK3</accession>
<dbReference type="PANTHER" id="PTHR33678">
    <property type="entry name" value="BLL1576 PROTEIN"/>
    <property type="match status" value="1"/>
</dbReference>
<dbReference type="InterPro" id="IPR004291">
    <property type="entry name" value="Transposase_IS66_central"/>
</dbReference>
<evidence type="ECO:0000259" key="1">
    <source>
        <dbReference type="Pfam" id="PF03050"/>
    </source>
</evidence>
<feature type="domain" description="Transposase IS66 central" evidence="1">
    <location>
        <begin position="3"/>
        <end position="101"/>
    </location>
</feature>
<evidence type="ECO:0000313" key="2">
    <source>
        <dbReference type="EMBL" id="QDV82170.1"/>
    </source>
</evidence>
<dbReference type="Pfam" id="PF03050">
    <property type="entry name" value="DDE_Tnp_IS66"/>
    <property type="match status" value="1"/>
</dbReference>
<sequence length="121" mass="13582">MMIPRNTQFGMLVNIAALVAPLIALMKSRIVSGRVLGVDDTSVRLQDLALPGKIRTARFWLYPGREDHPYNVFDFTESRGRDGPAGFLKDFHGHAVVDAYRQLQGSSGRRLPAMRPRQKAF</sequence>
<dbReference type="InterPro" id="IPR052344">
    <property type="entry name" value="Transposase-related"/>
</dbReference>
<reference evidence="2 3" key="1">
    <citation type="submission" date="2019-02" db="EMBL/GenBank/DDBJ databases">
        <title>Deep-cultivation of Planctomycetes and their phenomic and genomic characterization uncovers novel biology.</title>
        <authorList>
            <person name="Wiegand S."/>
            <person name="Jogler M."/>
            <person name="Boedeker C."/>
            <person name="Pinto D."/>
            <person name="Vollmers J."/>
            <person name="Rivas-Marin E."/>
            <person name="Kohn T."/>
            <person name="Peeters S.H."/>
            <person name="Heuer A."/>
            <person name="Rast P."/>
            <person name="Oberbeckmann S."/>
            <person name="Bunk B."/>
            <person name="Jeske O."/>
            <person name="Meyerdierks A."/>
            <person name="Storesund J.E."/>
            <person name="Kallscheuer N."/>
            <person name="Luecker S."/>
            <person name="Lage O.M."/>
            <person name="Pohl T."/>
            <person name="Merkel B.J."/>
            <person name="Hornburger P."/>
            <person name="Mueller R.-W."/>
            <person name="Bruemmer F."/>
            <person name="Labrenz M."/>
            <person name="Spormann A.M."/>
            <person name="Op den Camp H."/>
            <person name="Overmann J."/>
            <person name="Amann R."/>
            <person name="Jetten M.S.M."/>
            <person name="Mascher T."/>
            <person name="Medema M.H."/>
            <person name="Devos D.P."/>
            <person name="Kaster A.-K."/>
            <person name="Ovreas L."/>
            <person name="Rohde M."/>
            <person name="Galperin M.Y."/>
            <person name="Jogler C."/>
        </authorList>
    </citation>
    <scope>NUCLEOTIDE SEQUENCE [LARGE SCALE GENOMIC DNA]</scope>
    <source>
        <strain evidence="2 3">TBK1r</strain>
    </source>
</reference>
<gene>
    <name evidence="2" type="ORF">TBK1r_10950</name>
</gene>
<proteinExistence type="predicted"/>
<name>A0ABX5XJK3_9BACT</name>
<dbReference type="EMBL" id="CP036432">
    <property type="protein sequence ID" value="QDV82170.1"/>
    <property type="molecule type" value="Genomic_DNA"/>
</dbReference>